<dbReference type="OrthoDB" id="5329232at2"/>
<gene>
    <name evidence="1" type="ORF">B6S12_00120</name>
</gene>
<dbReference type="AlphaFoldDB" id="A0A2W6N027"/>
<evidence type="ECO:0000313" key="1">
    <source>
        <dbReference type="EMBL" id="PZT49038.1"/>
    </source>
</evidence>
<keyword evidence="2" id="KW-1185">Reference proteome</keyword>
<name>A0A2W6N027_9HELI</name>
<dbReference type="Proteomes" id="UP000249746">
    <property type="component" value="Unassembled WGS sequence"/>
</dbReference>
<organism evidence="1 2">
    <name type="scientific">Helicobacter valdiviensis</name>
    <dbReference type="NCBI Taxonomy" id="1458358"/>
    <lineage>
        <taxon>Bacteria</taxon>
        <taxon>Pseudomonadati</taxon>
        <taxon>Campylobacterota</taxon>
        <taxon>Epsilonproteobacteria</taxon>
        <taxon>Campylobacterales</taxon>
        <taxon>Helicobacteraceae</taxon>
        <taxon>Helicobacter</taxon>
    </lineage>
</organism>
<dbReference type="RefSeq" id="WP_111228788.1">
    <property type="nucleotide sequence ID" value="NZ_NBIU01000001.1"/>
</dbReference>
<sequence>MLKNNPQKLSQRDIAGILKIDTKTLYNWKKNKPELYEIVMLGFRFKALLEAQKNYTKELEQLYEEILQKPHSKRYLN</sequence>
<protein>
    <submittedName>
        <fullName evidence="1">Transcriptional regulator</fullName>
    </submittedName>
</protein>
<reference evidence="1 2" key="1">
    <citation type="submission" date="2017-03" db="EMBL/GenBank/DDBJ databases">
        <title>Genomic and clinical evidence uncovers the enterohepatic species Helicobacter valdiviensis as a potential human intestinal pathogen.</title>
        <authorList>
            <person name="Fresia P."/>
            <person name="Jara R."/>
            <person name="Sierra R."/>
            <person name="Ferres I."/>
            <person name="Greif G."/>
            <person name="Iraola G."/>
            <person name="Collado L."/>
        </authorList>
    </citation>
    <scope>NUCLEOTIDE SEQUENCE [LARGE SCALE GENOMIC DNA]</scope>
    <source>
        <strain evidence="1 2">WBE14</strain>
    </source>
</reference>
<comment type="caution">
    <text evidence="1">The sequence shown here is derived from an EMBL/GenBank/DDBJ whole genome shotgun (WGS) entry which is preliminary data.</text>
</comment>
<accession>A0A2W6N027</accession>
<evidence type="ECO:0000313" key="2">
    <source>
        <dbReference type="Proteomes" id="UP000249746"/>
    </source>
</evidence>
<proteinExistence type="predicted"/>
<dbReference type="EMBL" id="NBIU01000001">
    <property type="protein sequence ID" value="PZT49038.1"/>
    <property type="molecule type" value="Genomic_DNA"/>
</dbReference>